<keyword evidence="3" id="KW-0812">Transmembrane</keyword>
<feature type="domain" description="DAGKc" evidence="7">
    <location>
        <begin position="226"/>
        <end position="350"/>
    </location>
</feature>
<dbReference type="InterPro" id="IPR001206">
    <property type="entry name" value="Diacylglycerol_kinase_cat_dom"/>
</dbReference>
<evidence type="ECO:0000256" key="2">
    <source>
        <dbReference type="ARBA" id="ARBA00022475"/>
    </source>
</evidence>
<evidence type="ECO:0000256" key="6">
    <source>
        <dbReference type="ARBA" id="ARBA00023136"/>
    </source>
</evidence>
<evidence type="ECO:0000259" key="7">
    <source>
        <dbReference type="PROSITE" id="PS50146"/>
    </source>
</evidence>
<sequence length="515" mass="54925">MPPAWVDHRTPTATDEGPRVRNRFRVRRRRTRLASWASRMDRAVFLAVARTDSPVLDVTMRRLTIAANFSRLWFGIAALLGISRVGSAQRAAARGVASVAVSSLVTNQIAKRIWGRRRPVTDAVPLARLVPTPTSGSMPSGHSASAAAFTVAVAVENRALGVALAPLAGAVGLSRVATGAHYPGDVVVGLATGAGIAWGLARAFPPLSVHRERAPEPTWIDVPPRPDGDGVVMVVNPASGGGTGARVADVVARRLPAARIVTLDEGDDLSTVLADAARDARVLAIGGGDGSVGAAAAAARSAGIPLAVVPAGTFNHFAKDIGCPTVHDTVVTIREGRAAAVDLAVLNDDTAFVNNANIGTYPQFVRYRERYERRVGKPVASLIALLHVLRRERPVRLRLDDREVATSMFFIGASTYETPGFAPAHRPHMDDGVLDVRVLDVGMRWAIPRIMLAAAIGRLDRSPLYREARVSELDVVSLDGPTAVALDGEVRTRCETARFRVDHRALTVYGTFDRD</sequence>
<comment type="subcellular location">
    <subcellularLocation>
        <location evidence="1">Cell membrane</location>
        <topology evidence="1">Multi-pass membrane protein</topology>
    </subcellularLocation>
</comment>
<evidence type="ECO:0000256" key="4">
    <source>
        <dbReference type="ARBA" id="ARBA00022801"/>
    </source>
</evidence>
<evidence type="ECO:0000256" key="5">
    <source>
        <dbReference type="ARBA" id="ARBA00022989"/>
    </source>
</evidence>
<proteinExistence type="predicted"/>
<keyword evidence="5" id="KW-1133">Transmembrane helix</keyword>
<dbReference type="Gene3D" id="1.20.144.10">
    <property type="entry name" value="Phosphatidic acid phosphatase type 2/haloperoxidase"/>
    <property type="match status" value="1"/>
</dbReference>
<name>A0ABT1H504_9NOCA</name>
<dbReference type="SMART" id="SM00046">
    <property type="entry name" value="DAGKc"/>
    <property type="match status" value="1"/>
</dbReference>
<keyword evidence="4" id="KW-0378">Hydrolase</keyword>
<dbReference type="InterPro" id="IPR036938">
    <property type="entry name" value="PAP2/HPO_sf"/>
</dbReference>
<protein>
    <submittedName>
        <fullName evidence="8">Undecaprenyl-diphosphatase</fullName>
    </submittedName>
</protein>
<keyword evidence="6" id="KW-0472">Membrane</keyword>
<dbReference type="EMBL" id="JAMTCG010000006">
    <property type="protein sequence ID" value="MCP2162315.1"/>
    <property type="molecule type" value="Genomic_DNA"/>
</dbReference>
<dbReference type="InterPro" id="IPR016064">
    <property type="entry name" value="NAD/diacylglycerol_kinase_sf"/>
</dbReference>
<accession>A0ABT1H504</accession>
<comment type="caution">
    <text evidence="8">The sequence shown here is derived from an EMBL/GenBank/DDBJ whole genome shotgun (WGS) entry which is preliminary data.</text>
</comment>
<dbReference type="PROSITE" id="PS50146">
    <property type="entry name" value="DAGK"/>
    <property type="match status" value="1"/>
</dbReference>
<dbReference type="InterPro" id="IPR000326">
    <property type="entry name" value="PAP2/HPO"/>
</dbReference>
<dbReference type="SUPFAM" id="SSF111331">
    <property type="entry name" value="NAD kinase/diacylglycerol kinase-like"/>
    <property type="match status" value="1"/>
</dbReference>
<dbReference type="PANTHER" id="PTHR14969:SF62">
    <property type="entry name" value="DECAPRENYLPHOSPHORYL-5-PHOSPHORIBOSE PHOSPHATASE RV3807C-RELATED"/>
    <property type="match status" value="1"/>
</dbReference>
<dbReference type="PANTHER" id="PTHR14969">
    <property type="entry name" value="SPHINGOSINE-1-PHOSPHATE PHOSPHOHYDROLASE"/>
    <property type="match status" value="1"/>
</dbReference>
<keyword evidence="2" id="KW-1003">Cell membrane</keyword>
<dbReference type="Pfam" id="PF01569">
    <property type="entry name" value="PAP2"/>
    <property type="match status" value="1"/>
</dbReference>
<evidence type="ECO:0000313" key="8">
    <source>
        <dbReference type="EMBL" id="MCP2162315.1"/>
    </source>
</evidence>
<dbReference type="SMART" id="SM00014">
    <property type="entry name" value="acidPPc"/>
    <property type="match status" value="1"/>
</dbReference>
<evidence type="ECO:0000256" key="1">
    <source>
        <dbReference type="ARBA" id="ARBA00004651"/>
    </source>
</evidence>
<dbReference type="SUPFAM" id="SSF48317">
    <property type="entry name" value="Acid phosphatase/Vanadium-dependent haloperoxidase"/>
    <property type="match status" value="1"/>
</dbReference>
<evidence type="ECO:0000313" key="9">
    <source>
        <dbReference type="Proteomes" id="UP001205740"/>
    </source>
</evidence>
<dbReference type="Proteomes" id="UP001205740">
    <property type="component" value="Unassembled WGS sequence"/>
</dbReference>
<dbReference type="Gene3D" id="3.40.50.10330">
    <property type="entry name" value="Probable inorganic polyphosphate/atp-NAD kinase, domain 1"/>
    <property type="match status" value="1"/>
</dbReference>
<reference evidence="8 9" key="1">
    <citation type="submission" date="2022-06" db="EMBL/GenBank/DDBJ databases">
        <title>Genomic Encyclopedia of Archaeal and Bacterial Type Strains, Phase II (KMG-II): from individual species to whole genera.</title>
        <authorList>
            <person name="Goeker M."/>
        </authorList>
    </citation>
    <scope>NUCLEOTIDE SEQUENCE [LARGE SCALE GENOMIC DNA]</scope>
    <source>
        <strain evidence="8 9">DSM 45037</strain>
    </source>
</reference>
<dbReference type="Pfam" id="PF00781">
    <property type="entry name" value="DAGK_cat"/>
    <property type="match status" value="1"/>
</dbReference>
<organism evidence="8 9">
    <name type="scientific">Williamsia serinedens</name>
    <dbReference type="NCBI Taxonomy" id="391736"/>
    <lineage>
        <taxon>Bacteria</taxon>
        <taxon>Bacillati</taxon>
        <taxon>Actinomycetota</taxon>
        <taxon>Actinomycetes</taxon>
        <taxon>Mycobacteriales</taxon>
        <taxon>Nocardiaceae</taxon>
        <taxon>Williamsia</taxon>
    </lineage>
</organism>
<dbReference type="CDD" id="cd01610">
    <property type="entry name" value="PAP2_like"/>
    <property type="match status" value="1"/>
</dbReference>
<evidence type="ECO:0000256" key="3">
    <source>
        <dbReference type="ARBA" id="ARBA00022692"/>
    </source>
</evidence>
<gene>
    <name evidence="8" type="ORF">LX12_003519</name>
</gene>
<dbReference type="InterPro" id="IPR017438">
    <property type="entry name" value="ATP-NAD_kinase_N"/>
</dbReference>
<keyword evidence="9" id="KW-1185">Reference proteome</keyword>
<dbReference type="Gene3D" id="2.60.200.40">
    <property type="match status" value="1"/>
</dbReference>